<sequence>MTDTKRIDLALQGGGAHGAFTWGVLDRLLEEPRIEIEGISGTSAGAMNAVVIADALVRGDETTARSALHDFWAAVSRAGMASPIRRSPLDVWLGNWSLDHSPGYIALDLMSRLVSPYQFNPLNVNPLRQVVADHVDFERVRACRSLKLFVTATNVHSGKQRVFSREEMSVDAVMASACLPFVFQAVEIEGEPYWDGGYMGNPALLPLMEACSARDIVLVQITPLMRRELPTTASDILNRLNEITFNASLIKEVRLVAMLQKLAEEHDIPLPGYRDALFHRISADEALADLSVSSKLNAEWPFLCHLRDRGRESAEAWLEAHFDDLQNRSTLDVESVYLH</sequence>
<dbReference type="InterPro" id="IPR050301">
    <property type="entry name" value="NTE"/>
</dbReference>
<evidence type="ECO:0000313" key="6">
    <source>
        <dbReference type="EMBL" id="SDK65700.1"/>
    </source>
</evidence>
<dbReference type="AlphaFoldDB" id="A0A1G9DPE0"/>
<feature type="active site" description="Proton acceptor" evidence="4">
    <location>
        <position position="195"/>
    </location>
</feature>
<dbReference type="GO" id="GO:0016787">
    <property type="term" value="F:hydrolase activity"/>
    <property type="evidence" value="ECO:0007669"/>
    <property type="project" value="UniProtKB-UniRule"/>
</dbReference>
<keyword evidence="2 4" id="KW-0442">Lipid degradation</keyword>
<feature type="domain" description="PNPLA" evidence="5">
    <location>
        <begin position="9"/>
        <end position="208"/>
    </location>
</feature>
<dbReference type="InterPro" id="IPR016035">
    <property type="entry name" value="Acyl_Trfase/lysoPLipase"/>
</dbReference>
<dbReference type="Proteomes" id="UP000198525">
    <property type="component" value="Unassembled WGS sequence"/>
</dbReference>
<dbReference type="PROSITE" id="PS51635">
    <property type="entry name" value="PNPLA"/>
    <property type="match status" value="1"/>
</dbReference>
<name>A0A1G9DPE0_9GAMM</name>
<evidence type="ECO:0000256" key="2">
    <source>
        <dbReference type="ARBA" id="ARBA00022963"/>
    </source>
</evidence>
<gene>
    <name evidence="6" type="ORF">SAMN04487954_12245</name>
</gene>
<dbReference type="STRING" id="376427.SAMN04487954_12245"/>
<dbReference type="Gene3D" id="3.40.1090.10">
    <property type="entry name" value="Cytosolic phospholipase A2 catalytic domain"/>
    <property type="match status" value="2"/>
</dbReference>
<feature type="short sequence motif" description="GXSXG" evidence="4">
    <location>
        <begin position="41"/>
        <end position="45"/>
    </location>
</feature>
<evidence type="ECO:0000256" key="1">
    <source>
        <dbReference type="ARBA" id="ARBA00022801"/>
    </source>
</evidence>
<dbReference type="OrthoDB" id="9807112at2"/>
<evidence type="ECO:0000256" key="4">
    <source>
        <dbReference type="PROSITE-ProRule" id="PRU01161"/>
    </source>
</evidence>
<dbReference type="PANTHER" id="PTHR14226">
    <property type="entry name" value="NEUROPATHY TARGET ESTERASE/SWISS CHEESE D.MELANOGASTER"/>
    <property type="match status" value="1"/>
</dbReference>
<dbReference type="GO" id="GO:0016042">
    <property type="term" value="P:lipid catabolic process"/>
    <property type="evidence" value="ECO:0007669"/>
    <property type="project" value="UniProtKB-UniRule"/>
</dbReference>
<organism evidence="6 7">
    <name type="scientific">Billgrantia gudaonensis</name>
    <dbReference type="NCBI Taxonomy" id="376427"/>
    <lineage>
        <taxon>Bacteria</taxon>
        <taxon>Pseudomonadati</taxon>
        <taxon>Pseudomonadota</taxon>
        <taxon>Gammaproteobacteria</taxon>
        <taxon>Oceanospirillales</taxon>
        <taxon>Halomonadaceae</taxon>
        <taxon>Billgrantia</taxon>
    </lineage>
</organism>
<evidence type="ECO:0000259" key="5">
    <source>
        <dbReference type="PROSITE" id="PS51635"/>
    </source>
</evidence>
<proteinExistence type="predicted"/>
<accession>A0A1G9DPE0</accession>
<feature type="active site" description="Nucleophile" evidence="4">
    <location>
        <position position="43"/>
    </location>
</feature>
<dbReference type="EMBL" id="FNES01000022">
    <property type="protein sequence ID" value="SDK65700.1"/>
    <property type="molecule type" value="Genomic_DNA"/>
</dbReference>
<protein>
    <submittedName>
        <fullName evidence="6">NTE family protein</fullName>
    </submittedName>
</protein>
<keyword evidence="3 4" id="KW-0443">Lipid metabolism</keyword>
<feature type="short sequence motif" description="GXGXXG" evidence="4">
    <location>
        <begin position="13"/>
        <end position="18"/>
    </location>
</feature>
<keyword evidence="7" id="KW-1185">Reference proteome</keyword>
<feature type="short sequence motif" description="DGA/G" evidence="4">
    <location>
        <begin position="195"/>
        <end position="197"/>
    </location>
</feature>
<dbReference type="SUPFAM" id="SSF52151">
    <property type="entry name" value="FabD/lysophospholipase-like"/>
    <property type="match status" value="1"/>
</dbReference>
<dbReference type="PANTHER" id="PTHR14226:SF78">
    <property type="entry name" value="SLR0060 PROTEIN"/>
    <property type="match status" value="1"/>
</dbReference>
<dbReference type="InterPro" id="IPR002641">
    <property type="entry name" value="PNPLA_dom"/>
</dbReference>
<evidence type="ECO:0000256" key="3">
    <source>
        <dbReference type="ARBA" id="ARBA00023098"/>
    </source>
</evidence>
<reference evidence="6 7" key="1">
    <citation type="submission" date="2016-10" db="EMBL/GenBank/DDBJ databases">
        <authorList>
            <person name="de Groot N.N."/>
        </authorList>
    </citation>
    <scope>NUCLEOTIDE SEQUENCE [LARGE SCALE GENOMIC DNA]</scope>
    <source>
        <strain evidence="6 7">CGMCC 1.6133</strain>
    </source>
</reference>
<dbReference type="RefSeq" id="WP_089689010.1">
    <property type="nucleotide sequence ID" value="NZ_FNES01000022.1"/>
</dbReference>
<dbReference type="Pfam" id="PF01734">
    <property type="entry name" value="Patatin"/>
    <property type="match status" value="1"/>
</dbReference>
<keyword evidence="1 4" id="KW-0378">Hydrolase</keyword>
<evidence type="ECO:0000313" key="7">
    <source>
        <dbReference type="Proteomes" id="UP000198525"/>
    </source>
</evidence>